<dbReference type="EMBL" id="BK016189">
    <property type="protein sequence ID" value="DAG01265.1"/>
    <property type="molecule type" value="Genomic_DNA"/>
</dbReference>
<proteinExistence type="predicted"/>
<sequence length="57" mass="6308">MYSESDIKDSYFYVNGGSKKGSRLTVEEKIKLGLIKAPTEVKPKVVSRKPKIPAAPK</sequence>
<organism evidence="1">
    <name type="scientific">Caudovirales sp. ctVfb8</name>
    <dbReference type="NCBI Taxonomy" id="2825766"/>
    <lineage>
        <taxon>Viruses</taxon>
        <taxon>Duplodnaviria</taxon>
        <taxon>Heunggongvirae</taxon>
        <taxon>Uroviricota</taxon>
        <taxon>Caudoviricetes</taxon>
    </lineage>
</organism>
<name>A0A8S5V3F6_9CAUD</name>
<accession>A0A8S5V3F6</accession>
<evidence type="ECO:0000313" key="1">
    <source>
        <dbReference type="EMBL" id="DAG01265.1"/>
    </source>
</evidence>
<reference evidence="1" key="1">
    <citation type="journal article" date="2021" name="Proc. Natl. Acad. Sci. U.S.A.">
        <title>A Catalog of Tens of Thousands of Viruses from Human Metagenomes Reveals Hidden Associations with Chronic Diseases.</title>
        <authorList>
            <person name="Tisza M.J."/>
            <person name="Buck C.B."/>
        </authorList>
    </citation>
    <scope>NUCLEOTIDE SEQUENCE</scope>
    <source>
        <strain evidence="1">CtVfb8</strain>
    </source>
</reference>
<protein>
    <submittedName>
        <fullName evidence="1">Uncharacterized protein</fullName>
    </submittedName>
</protein>